<evidence type="ECO:0000313" key="3">
    <source>
        <dbReference type="Proteomes" id="UP000268094"/>
    </source>
</evidence>
<dbReference type="EMBL" id="RAVZ01000110">
    <property type="protein sequence ID" value="RKG86652.1"/>
    <property type="molecule type" value="Genomic_DNA"/>
</dbReference>
<keyword evidence="3" id="KW-1185">Reference proteome</keyword>
<dbReference type="AlphaFoldDB" id="A0A3A8ITK0"/>
<feature type="compositionally biased region" description="Polar residues" evidence="1">
    <location>
        <begin position="1"/>
        <end position="13"/>
    </location>
</feature>
<sequence length="317" mass="33317">MGTIGSGRNSINNATRTTPTTPTTTPATVAKPAPAATAKPANQIKDGFDARATNSAVRTAAPASVFTAPAGSKDKVFDGKLVGAGGQTFDASTPLSQVPAYTPKDGVKTEGTLIYVNGMMTDMAGQKETLQAIADKTGQKTIGIHNSTEGFFKDLGQCVTDKMDKGKNPAVDTLADSLYTELKAGRDVHLMAHSQGGLITSRALNDVAKRLRIEDGLSPAQVEAKLGKVSVETFGAAAATYPNGPKYVHYVNDKDPVPGLFGLGTSGKGPLDLIRNAGKDAKIHYFSEKSIFSGAHNINDTYLNQRVPFDQAREGKF</sequence>
<evidence type="ECO:0000256" key="1">
    <source>
        <dbReference type="SAM" id="MobiDB-lite"/>
    </source>
</evidence>
<proteinExistence type="predicted"/>
<evidence type="ECO:0000313" key="2">
    <source>
        <dbReference type="EMBL" id="RKG86652.1"/>
    </source>
</evidence>
<dbReference type="RefSeq" id="WP_120541777.1">
    <property type="nucleotide sequence ID" value="NZ_RAVZ01000110.1"/>
</dbReference>
<protein>
    <recommendedName>
        <fullName evidence="4">DUF676 domain-containing protein</fullName>
    </recommendedName>
</protein>
<dbReference type="SUPFAM" id="SSF53474">
    <property type="entry name" value="alpha/beta-Hydrolases"/>
    <property type="match status" value="1"/>
</dbReference>
<dbReference type="Proteomes" id="UP000268094">
    <property type="component" value="Unassembled WGS sequence"/>
</dbReference>
<gene>
    <name evidence="2" type="ORF">D7V88_17470</name>
</gene>
<dbReference type="OrthoDB" id="5493525at2"/>
<feature type="region of interest" description="Disordered" evidence="1">
    <location>
        <begin position="1"/>
        <end position="44"/>
    </location>
</feature>
<organism evidence="2 3">
    <name type="scientific">Corallococcus terminator</name>
    <dbReference type="NCBI Taxonomy" id="2316733"/>
    <lineage>
        <taxon>Bacteria</taxon>
        <taxon>Pseudomonadati</taxon>
        <taxon>Myxococcota</taxon>
        <taxon>Myxococcia</taxon>
        <taxon>Myxococcales</taxon>
        <taxon>Cystobacterineae</taxon>
        <taxon>Myxococcaceae</taxon>
        <taxon>Corallococcus</taxon>
    </lineage>
</organism>
<evidence type="ECO:0008006" key="4">
    <source>
        <dbReference type="Google" id="ProtNLM"/>
    </source>
</evidence>
<dbReference type="InterPro" id="IPR029058">
    <property type="entry name" value="AB_hydrolase_fold"/>
</dbReference>
<name>A0A3A8ITK0_9BACT</name>
<accession>A0A3A8ITK0</accession>
<reference evidence="3" key="1">
    <citation type="submission" date="2018-09" db="EMBL/GenBank/DDBJ databases">
        <authorList>
            <person name="Livingstone P.G."/>
            <person name="Whitworth D.E."/>
        </authorList>
    </citation>
    <scope>NUCLEOTIDE SEQUENCE [LARGE SCALE GENOMIC DNA]</scope>
    <source>
        <strain evidence="3">CA054A</strain>
    </source>
</reference>
<comment type="caution">
    <text evidence="2">The sequence shown here is derived from an EMBL/GenBank/DDBJ whole genome shotgun (WGS) entry which is preliminary data.</text>
</comment>
<feature type="compositionally biased region" description="Low complexity" evidence="1">
    <location>
        <begin position="14"/>
        <end position="41"/>
    </location>
</feature>